<keyword evidence="7" id="KW-1185">Reference proteome</keyword>
<evidence type="ECO:0000256" key="1">
    <source>
        <dbReference type="ARBA" id="ARBA00023015"/>
    </source>
</evidence>
<dbReference type="InterPro" id="IPR014710">
    <property type="entry name" value="RmlC-like_jellyroll"/>
</dbReference>
<dbReference type="PROSITE" id="PS50042">
    <property type="entry name" value="CNMP_BINDING_3"/>
    <property type="match status" value="1"/>
</dbReference>
<dbReference type="Pfam" id="PF13545">
    <property type="entry name" value="HTH_Crp_2"/>
    <property type="match status" value="1"/>
</dbReference>
<accession>A0A419QYK9</accession>
<name>A0A419QYK9_9SPHN</name>
<dbReference type="InterPro" id="IPR000595">
    <property type="entry name" value="cNMP-bd_dom"/>
</dbReference>
<dbReference type="PRINTS" id="PR00034">
    <property type="entry name" value="HTHCRP"/>
</dbReference>
<dbReference type="InterPro" id="IPR018490">
    <property type="entry name" value="cNMP-bd_dom_sf"/>
</dbReference>
<evidence type="ECO:0000259" key="4">
    <source>
        <dbReference type="PROSITE" id="PS50042"/>
    </source>
</evidence>
<protein>
    <submittedName>
        <fullName evidence="6">Crp/Fnr family transcriptional regulator</fullName>
    </submittedName>
</protein>
<keyword evidence="3" id="KW-0804">Transcription</keyword>
<dbReference type="EMBL" id="RAHJ01000021">
    <property type="protein sequence ID" value="RJX65903.1"/>
    <property type="molecule type" value="Genomic_DNA"/>
</dbReference>
<evidence type="ECO:0000256" key="2">
    <source>
        <dbReference type="ARBA" id="ARBA00023125"/>
    </source>
</evidence>
<evidence type="ECO:0000313" key="6">
    <source>
        <dbReference type="EMBL" id="RJX65903.1"/>
    </source>
</evidence>
<gene>
    <name evidence="6" type="ORF">D6858_13005</name>
</gene>
<dbReference type="GO" id="GO:0003700">
    <property type="term" value="F:DNA-binding transcription factor activity"/>
    <property type="evidence" value="ECO:0007669"/>
    <property type="project" value="InterPro"/>
</dbReference>
<comment type="caution">
    <text evidence="6">The sequence shown here is derived from an EMBL/GenBank/DDBJ whole genome shotgun (WGS) entry which is preliminary data.</text>
</comment>
<dbReference type="SMART" id="SM00419">
    <property type="entry name" value="HTH_CRP"/>
    <property type="match status" value="1"/>
</dbReference>
<dbReference type="PROSITE" id="PS00042">
    <property type="entry name" value="HTH_CRP_1"/>
    <property type="match status" value="1"/>
</dbReference>
<dbReference type="GO" id="GO:0005829">
    <property type="term" value="C:cytosol"/>
    <property type="evidence" value="ECO:0007669"/>
    <property type="project" value="TreeGrafter"/>
</dbReference>
<sequence>MTLACDTCSVRDRAACSVLAEADRAELSRIGTTRRLERGESLFFAGDSSDSCATLVRGALKVSSLDAEGTERILALVHPAGFAGELFQPFTHHDVTALTDSELCVFGRKDLEAALERYPELARALLRRSQEDLFAARDLLALTGKREVRARLAGLILAMARAASDSPCHPAERFELPLSRGEIAAMLGTTIETISRRMTELERDEVIRRTGTRGIELADPARLADLAQG</sequence>
<dbReference type="PANTHER" id="PTHR24567:SF28">
    <property type="entry name" value="LISTERIOLYSIN REGULATORY PROTEIN"/>
    <property type="match status" value="1"/>
</dbReference>
<dbReference type="InterPro" id="IPR050397">
    <property type="entry name" value="Env_Response_Regulators"/>
</dbReference>
<organism evidence="6 7">
    <name type="scientific">Tsuneonella suprasediminis</name>
    <dbReference type="NCBI Taxonomy" id="2306996"/>
    <lineage>
        <taxon>Bacteria</taxon>
        <taxon>Pseudomonadati</taxon>
        <taxon>Pseudomonadota</taxon>
        <taxon>Alphaproteobacteria</taxon>
        <taxon>Sphingomonadales</taxon>
        <taxon>Erythrobacteraceae</taxon>
        <taxon>Tsuneonella</taxon>
    </lineage>
</organism>
<dbReference type="SUPFAM" id="SSF51206">
    <property type="entry name" value="cAMP-binding domain-like"/>
    <property type="match status" value="1"/>
</dbReference>
<dbReference type="PANTHER" id="PTHR24567">
    <property type="entry name" value="CRP FAMILY TRANSCRIPTIONAL REGULATORY PROTEIN"/>
    <property type="match status" value="1"/>
</dbReference>
<dbReference type="SUPFAM" id="SSF46785">
    <property type="entry name" value="Winged helix' DNA-binding domain"/>
    <property type="match status" value="1"/>
</dbReference>
<dbReference type="Pfam" id="PF00027">
    <property type="entry name" value="cNMP_binding"/>
    <property type="match status" value="1"/>
</dbReference>
<keyword evidence="2" id="KW-0238">DNA-binding</keyword>
<keyword evidence="1" id="KW-0805">Transcription regulation</keyword>
<dbReference type="AlphaFoldDB" id="A0A419QYK9"/>
<dbReference type="InterPro" id="IPR018335">
    <property type="entry name" value="Tscrpt_reg_HTH_Crp-type_CS"/>
</dbReference>
<evidence type="ECO:0000259" key="5">
    <source>
        <dbReference type="PROSITE" id="PS51063"/>
    </source>
</evidence>
<dbReference type="InterPro" id="IPR036388">
    <property type="entry name" value="WH-like_DNA-bd_sf"/>
</dbReference>
<dbReference type="SMART" id="SM00100">
    <property type="entry name" value="cNMP"/>
    <property type="match status" value="1"/>
</dbReference>
<proteinExistence type="predicted"/>
<feature type="domain" description="HTH crp-type" evidence="5">
    <location>
        <begin position="146"/>
        <end position="221"/>
    </location>
</feature>
<dbReference type="GO" id="GO:0003677">
    <property type="term" value="F:DNA binding"/>
    <property type="evidence" value="ECO:0007669"/>
    <property type="project" value="UniProtKB-KW"/>
</dbReference>
<dbReference type="RefSeq" id="WP_120111331.1">
    <property type="nucleotide sequence ID" value="NZ_RAHJ01000021.1"/>
</dbReference>
<dbReference type="PROSITE" id="PS51063">
    <property type="entry name" value="HTH_CRP_2"/>
    <property type="match status" value="1"/>
</dbReference>
<evidence type="ECO:0000313" key="7">
    <source>
        <dbReference type="Proteomes" id="UP000284322"/>
    </source>
</evidence>
<reference evidence="6 7" key="1">
    <citation type="submission" date="2018-09" db="EMBL/GenBank/DDBJ databases">
        <title>Altererythrobacter sp.Ery1 and Ery12, the genome sequencing of novel strains in genus Alterythrobacter.</title>
        <authorList>
            <person name="Cheng H."/>
            <person name="Wu Y.-H."/>
            <person name="Fang C."/>
            <person name="Xu X.-W."/>
        </authorList>
    </citation>
    <scope>NUCLEOTIDE SEQUENCE [LARGE SCALE GENOMIC DNA]</scope>
    <source>
        <strain evidence="6 7">Ery12</strain>
    </source>
</reference>
<evidence type="ECO:0000256" key="3">
    <source>
        <dbReference type="ARBA" id="ARBA00023163"/>
    </source>
</evidence>
<dbReference type="CDD" id="cd00038">
    <property type="entry name" value="CAP_ED"/>
    <property type="match status" value="1"/>
</dbReference>
<dbReference type="OrthoDB" id="667966at2"/>
<dbReference type="Proteomes" id="UP000284322">
    <property type="component" value="Unassembled WGS sequence"/>
</dbReference>
<feature type="domain" description="Cyclic nucleotide-binding" evidence="4">
    <location>
        <begin position="15"/>
        <end position="86"/>
    </location>
</feature>
<dbReference type="Gene3D" id="1.10.10.10">
    <property type="entry name" value="Winged helix-like DNA-binding domain superfamily/Winged helix DNA-binding domain"/>
    <property type="match status" value="1"/>
</dbReference>
<dbReference type="InterPro" id="IPR036390">
    <property type="entry name" value="WH_DNA-bd_sf"/>
</dbReference>
<dbReference type="InterPro" id="IPR012318">
    <property type="entry name" value="HTH_CRP"/>
</dbReference>
<dbReference type="Gene3D" id="2.60.120.10">
    <property type="entry name" value="Jelly Rolls"/>
    <property type="match status" value="1"/>
</dbReference>